<keyword evidence="4" id="KW-0804">Transcription</keyword>
<keyword evidence="1" id="KW-0678">Repressor</keyword>
<dbReference type="GO" id="GO:0000976">
    <property type="term" value="F:transcription cis-regulatory region binding"/>
    <property type="evidence" value="ECO:0007669"/>
    <property type="project" value="TreeGrafter"/>
</dbReference>
<dbReference type="PANTHER" id="PTHR30055">
    <property type="entry name" value="HTH-TYPE TRANSCRIPTIONAL REGULATOR RUTR"/>
    <property type="match status" value="1"/>
</dbReference>
<accession>A0A499UYE6</accession>
<name>A0A499UYE6_9ACTN</name>
<evidence type="ECO:0000313" key="8">
    <source>
        <dbReference type="Proteomes" id="UP000463951"/>
    </source>
</evidence>
<evidence type="ECO:0000313" key="7">
    <source>
        <dbReference type="EMBL" id="BBJ46202.1"/>
    </source>
</evidence>
<organism evidence="7 8">
    <name type="scientific">Streptomyces antimycoticus</name>
    <dbReference type="NCBI Taxonomy" id="68175"/>
    <lineage>
        <taxon>Bacteria</taxon>
        <taxon>Bacillati</taxon>
        <taxon>Actinomycetota</taxon>
        <taxon>Actinomycetes</taxon>
        <taxon>Kitasatosporales</taxon>
        <taxon>Streptomycetaceae</taxon>
        <taxon>Streptomyces</taxon>
        <taxon>Streptomyces violaceusniger group</taxon>
    </lineage>
</organism>
<keyword evidence="2" id="KW-0805">Transcription regulation</keyword>
<evidence type="ECO:0000256" key="4">
    <source>
        <dbReference type="ARBA" id="ARBA00023163"/>
    </source>
</evidence>
<dbReference type="SUPFAM" id="SSF48498">
    <property type="entry name" value="Tetracyclin repressor-like, C-terminal domain"/>
    <property type="match status" value="1"/>
</dbReference>
<dbReference type="InterPro" id="IPR039538">
    <property type="entry name" value="BetI_C"/>
</dbReference>
<dbReference type="InterPro" id="IPR036271">
    <property type="entry name" value="Tet_transcr_reg_TetR-rel_C_sf"/>
</dbReference>
<dbReference type="Gene3D" id="1.10.357.10">
    <property type="entry name" value="Tetracycline Repressor, domain 2"/>
    <property type="match status" value="1"/>
</dbReference>
<evidence type="ECO:0000256" key="5">
    <source>
        <dbReference type="PROSITE-ProRule" id="PRU00335"/>
    </source>
</evidence>
<feature type="domain" description="HTH tetR-type" evidence="6">
    <location>
        <begin position="4"/>
        <end position="64"/>
    </location>
</feature>
<dbReference type="InterPro" id="IPR009057">
    <property type="entry name" value="Homeodomain-like_sf"/>
</dbReference>
<dbReference type="GO" id="GO:0003700">
    <property type="term" value="F:DNA-binding transcription factor activity"/>
    <property type="evidence" value="ECO:0007669"/>
    <property type="project" value="TreeGrafter"/>
</dbReference>
<dbReference type="AlphaFoldDB" id="A0A499UYE6"/>
<dbReference type="EMBL" id="AP019620">
    <property type="protein sequence ID" value="BBJ46202.1"/>
    <property type="molecule type" value="Genomic_DNA"/>
</dbReference>
<dbReference type="InterPro" id="IPR050109">
    <property type="entry name" value="HTH-type_TetR-like_transc_reg"/>
</dbReference>
<gene>
    <name evidence="7" type="primary">acrR_2</name>
    <name evidence="7" type="ORF">SSPO_089200</name>
</gene>
<dbReference type="Pfam" id="PF00440">
    <property type="entry name" value="TetR_N"/>
    <property type="match status" value="1"/>
</dbReference>
<evidence type="ECO:0000256" key="3">
    <source>
        <dbReference type="ARBA" id="ARBA00023125"/>
    </source>
</evidence>
<proteinExistence type="predicted"/>
<evidence type="ECO:0000259" key="6">
    <source>
        <dbReference type="PROSITE" id="PS50977"/>
    </source>
</evidence>
<evidence type="ECO:0000256" key="1">
    <source>
        <dbReference type="ARBA" id="ARBA00022491"/>
    </source>
</evidence>
<keyword evidence="3 5" id="KW-0238">DNA-binding</keyword>
<dbReference type="Proteomes" id="UP000463951">
    <property type="component" value="Chromosome"/>
</dbReference>
<dbReference type="PROSITE" id="PS50977">
    <property type="entry name" value="HTH_TETR_2"/>
    <property type="match status" value="1"/>
</dbReference>
<dbReference type="PANTHER" id="PTHR30055:SF219">
    <property type="entry name" value="TRANSCRIPTIONAL REGULATORY PROTEIN"/>
    <property type="match status" value="1"/>
</dbReference>
<dbReference type="PRINTS" id="PR00455">
    <property type="entry name" value="HTHTETR"/>
</dbReference>
<dbReference type="SUPFAM" id="SSF46689">
    <property type="entry name" value="Homeodomain-like"/>
    <property type="match status" value="1"/>
</dbReference>
<protein>
    <submittedName>
        <fullName evidence="7">TetR family transcriptional regulator</fullName>
    </submittedName>
</protein>
<evidence type="ECO:0000256" key="2">
    <source>
        <dbReference type="ARBA" id="ARBA00023015"/>
    </source>
</evidence>
<dbReference type="Pfam" id="PF13977">
    <property type="entry name" value="TetR_C_6"/>
    <property type="match status" value="1"/>
</dbReference>
<reference evidence="7 8" key="1">
    <citation type="journal article" date="2020" name="Int. J. Syst. Evol. Microbiol.">
        <title>Reclassification of Streptomyces castelarensis and Streptomyces sporoclivatus as later heterotypic synonyms of Streptomyces antimycoticus.</title>
        <authorList>
            <person name="Komaki H."/>
            <person name="Tamura T."/>
        </authorList>
    </citation>
    <scope>NUCLEOTIDE SEQUENCE [LARGE SCALE GENOMIC DNA]</scope>
    <source>
        <strain evidence="7 8">NBRC 100767</strain>
    </source>
</reference>
<sequence>MADMGHREQLMAGAKRCLEERGFARTTSRDIAAAANAPLGTINYHYGSKERLLNAALLESLDEWSEQVRSGSTEAAPASEAGARVESMWARIIESETTDRPLLVASAEALAQAERSAEVRQQLAEAFERSRTALAADLHGIEDAEEGEVARAVGSVHMALIAGLTQQWLVDPERAPSAREVATGLRRIAQALESDA</sequence>
<dbReference type="InterPro" id="IPR001647">
    <property type="entry name" value="HTH_TetR"/>
</dbReference>
<feature type="DNA-binding region" description="H-T-H motif" evidence="5">
    <location>
        <begin position="27"/>
        <end position="46"/>
    </location>
</feature>